<comment type="caution">
    <text evidence="5">The sequence shown here is derived from an EMBL/GenBank/DDBJ whole genome shotgun (WGS) entry which is preliminary data.</text>
</comment>
<dbReference type="InterPro" id="IPR023674">
    <property type="entry name" value="Ribosomal_uL1-like"/>
</dbReference>
<dbReference type="PANTHER" id="PTHR36427:SF3">
    <property type="entry name" value="LARGE RIBOSOMAL SUBUNIT PROTEIN UL1M"/>
    <property type="match status" value="1"/>
</dbReference>
<dbReference type="InterPro" id="IPR028364">
    <property type="entry name" value="Ribosomal_uL1/biogenesis"/>
</dbReference>
<sequence length="300" mass="32979">MASFHQCLASMTRLSLRAPARPTAAPTIPMFLMPAAATPAVRYATVNMKKKVVKKKKTYKTFRSYDLTRMDQYSLCEAMRYIRAAEVGQPPNSVKYELAVKLKTNKSGPVIKNQIRLPFPVKNDSRIGVLCADDSPLVAEALELGAVVAGGETLLEDIRNNKIPFNKFVCHADMADALNKARVARILGPKGLMPNIKNKTITKDIKSTMQDMAGAEEYRERRGVVRIAIGQLGFTPHMLSENIKTLMSALKVDISNIEDSYLKALDEVVLSSTHGPGFSLNSLLQPTDGSVKPEDLVSPM</sequence>
<dbReference type="Proteomes" id="UP001302676">
    <property type="component" value="Unassembled WGS sequence"/>
</dbReference>
<keyword evidence="6" id="KW-1185">Reference proteome</keyword>
<dbReference type="Pfam" id="PF00687">
    <property type="entry name" value="Ribosomal_L1"/>
    <property type="match status" value="1"/>
</dbReference>
<dbReference type="AlphaFoldDB" id="A0AAN6V0Z4"/>
<dbReference type="Gene3D" id="3.30.190.20">
    <property type="match status" value="1"/>
</dbReference>
<dbReference type="PANTHER" id="PTHR36427">
    <property type="entry name" value="54S RIBOSOMAL PROTEIN L1, MITOCHONDRIAL"/>
    <property type="match status" value="1"/>
</dbReference>
<keyword evidence="3" id="KW-0687">Ribonucleoprotein</keyword>
<accession>A0AAN6V0Z4</accession>
<dbReference type="CDD" id="cd00403">
    <property type="entry name" value="Ribosomal_L1"/>
    <property type="match status" value="1"/>
</dbReference>
<gene>
    <name evidence="5" type="ORF">C8A04DRAFT_38284</name>
</gene>
<dbReference type="GeneID" id="87820804"/>
<comment type="similarity">
    <text evidence="1">Belongs to the universal ribosomal protein uL1 family.</text>
</comment>
<dbReference type="GO" id="GO:0005762">
    <property type="term" value="C:mitochondrial large ribosomal subunit"/>
    <property type="evidence" value="ECO:0007669"/>
    <property type="project" value="TreeGrafter"/>
</dbReference>
<evidence type="ECO:0000256" key="3">
    <source>
        <dbReference type="ARBA" id="ARBA00023274"/>
    </source>
</evidence>
<evidence type="ECO:0000256" key="4">
    <source>
        <dbReference type="SAM" id="MobiDB-lite"/>
    </source>
</evidence>
<evidence type="ECO:0000313" key="6">
    <source>
        <dbReference type="Proteomes" id="UP001302676"/>
    </source>
</evidence>
<feature type="region of interest" description="Disordered" evidence="4">
    <location>
        <begin position="281"/>
        <end position="300"/>
    </location>
</feature>
<dbReference type="InterPro" id="IPR016095">
    <property type="entry name" value="Ribosomal_uL1_3-a/b-sand"/>
</dbReference>
<organism evidence="5 6">
    <name type="scientific">Dichotomopilus funicola</name>
    <dbReference type="NCBI Taxonomy" id="1934379"/>
    <lineage>
        <taxon>Eukaryota</taxon>
        <taxon>Fungi</taxon>
        <taxon>Dikarya</taxon>
        <taxon>Ascomycota</taxon>
        <taxon>Pezizomycotina</taxon>
        <taxon>Sordariomycetes</taxon>
        <taxon>Sordariomycetidae</taxon>
        <taxon>Sordariales</taxon>
        <taxon>Chaetomiaceae</taxon>
        <taxon>Dichotomopilus</taxon>
    </lineage>
</organism>
<dbReference type="EMBL" id="MU853597">
    <property type="protein sequence ID" value="KAK4142504.1"/>
    <property type="molecule type" value="Genomic_DNA"/>
</dbReference>
<evidence type="ECO:0000256" key="1">
    <source>
        <dbReference type="ARBA" id="ARBA00010531"/>
    </source>
</evidence>
<keyword evidence="2 5" id="KW-0689">Ribosomal protein</keyword>
<feature type="compositionally biased region" description="Basic and acidic residues" evidence="4">
    <location>
        <begin position="291"/>
        <end position="300"/>
    </location>
</feature>
<dbReference type="RefSeq" id="XP_062635875.1">
    <property type="nucleotide sequence ID" value="XM_062784191.1"/>
</dbReference>
<name>A0AAN6V0Z4_9PEZI</name>
<protein>
    <submittedName>
        <fullName evidence="5">Ribosomal protein L1-like protein</fullName>
    </submittedName>
</protein>
<dbReference type="Gene3D" id="3.40.50.790">
    <property type="match status" value="1"/>
</dbReference>
<dbReference type="GO" id="GO:0003735">
    <property type="term" value="F:structural constituent of ribosome"/>
    <property type="evidence" value="ECO:0007669"/>
    <property type="project" value="TreeGrafter"/>
</dbReference>
<evidence type="ECO:0000256" key="2">
    <source>
        <dbReference type="ARBA" id="ARBA00022980"/>
    </source>
</evidence>
<proteinExistence type="inferred from homology"/>
<evidence type="ECO:0000313" key="5">
    <source>
        <dbReference type="EMBL" id="KAK4142504.1"/>
    </source>
</evidence>
<dbReference type="SUPFAM" id="SSF56808">
    <property type="entry name" value="Ribosomal protein L1"/>
    <property type="match status" value="1"/>
</dbReference>
<reference evidence="5" key="2">
    <citation type="submission" date="2023-05" db="EMBL/GenBank/DDBJ databases">
        <authorList>
            <consortium name="Lawrence Berkeley National Laboratory"/>
            <person name="Steindorff A."/>
            <person name="Hensen N."/>
            <person name="Bonometti L."/>
            <person name="Westerberg I."/>
            <person name="Brannstrom I.O."/>
            <person name="Guillou S."/>
            <person name="Cros-Aarteil S."/>
            <person name="Calhoun S."/>
            <person name="Haridas S."/>
            <person name="Kuo A."/>
            <person name="Mondo S."/>
            <person name="Pangilinan J."/>
            <person name="Riley R."/>
            <person name="Labutti K."/>
            <person name="Andreopoulos B."/>
            <person name="Lipzen A."/>
            <person name="Chen C."/>
            <person name="Yanf M."/>
            <person name="Daum C."/>
            <person name="Ng V."/>
            <person name="Clum A."/>
            <person name="Ohm R."/>
            <person name="Martin F."/>
            <person name="Silar P."/>
            <person name="Natvig D."/>
            <person name="Lalanne C."/>
            <person name="Gautier V."/>
            <person name="Ament-Velasquez S.L."/>
            <person name="Kruys A."/>
            <person name="Hutchinson M.I."/>
            <person name="Powell A.J."/>
            <person name="Barry K."/>
            <person name="Miller A.N."/>
            <person name="Grigoriev I.V."/>
            <person name="Debuchy R."/>
            <person name="Gladieux P."/>
            <person name="Thoren M.H."/>
            <person name="Johannesson H."/>
        </authorList>
    </citation>
    <scope>NUCLEOTIDE SEQUENCE</scope>
    <source>
        <strain evidence="5">CBS 141.50</strain>
    </source>
</reference>
<reference evidence="5" key="1">
    <citation type="journal article" date="2023" name="Mol. Phylogenet. Evol.">
        <title>Genome-scale phylogeny and comparative genomics of the fungal order Sordariales.</title>
        <authorList>
            <person name="Hensen N."/>
            <person name="Bonometti L."/>
            <person name="Westerberg I."/>
            <person name="Brannstrom I.O."/>
            <person name="Guillou S."/>
            <person name="Cros-Aarteil S."/>
            <person name="Calhoun S."/>
            <person name="Haridas S."/>
            <person name="Kuo A."/>
            <person name="Mondo S."/>
            <person name="Pangilinan J."/>
            <person name="Riley R."/>
            <person name="LaButti K."/>
            <person name="Andreopoulos B."/>
            <person name="Lipzen A."/>
            <person name="Chen C."/>
            <person name="Yan M."/>
            <person name="Daum C."/>
            <person name="Ng V."/>
            <person name="Clum A."/>
            <person name="Steindorff A."/>
            <person name="Ohm R.A."/>
            <person name="Martin F."/>
            <person name="Silar P."/>
            <person name="Natvig D.O."/>
            <person name="Lalanne C."/>
            <person name="Gautier V."/>
            <person name="Ament-Velasquez S.L."/>
            <person name="Kruys A."/>
            <person name="Hutchinson M.I."/>
            <person name="Powell A.J."/>
            <person name="Barry K."/>
            <person name="Miller A.N."/>
            <person name="Grigoriev I.V."/>
            <person name="Debuchy R."/>
            <person name="Gladieux P."/>
            <person name="Hiltunen Thoren M."/>
            <person name="Johannesson H."/>
        </authorList>
    </citation>
    <scope>NUCLEOTIDE SEQUENCE</scope>
    <source>
        <strain evidence="5">CBS 141.50</strain>
    </source>
</reference>